<dbReference type="InterPro" id="IPR038726">
    <property type="entry name" value="PDDEXK_AddAB-type"/>
</dbReference>
<proteinExistence type="predicted"/>
<dbReference type="RefSeq" id="WP_278099676.1">
    <property type="nucleotide sequence ID" value="NZ_CP091092.1"/>
</dbReference>
<feature type="domain" description="UvrD-like helicase C-terminal" evidence="17">
    <location>
        <begin position="531"/>
        <end position="832"/>
    </location>
</feature>
<keyword evidence="3" id="KW-0227">DNA damage</keyword>
<dbReference type="SUPFAM" id="SSF52540">
    <property type="entry name" value="P-loop containing nucleoside triphosphate hydrolases"/>
    <property type="match status" value="1"/>
</dbReference>
<dbReference type="Gene3D" id="1.10.486.10">
    <property type="entry name" value="PCRA, domain 4"/>
    <property type="match status" value="1"/>
</dbReference>
<evidence type="ECO:0000256" key="15">
    <source>
        <dbReference type="SAM" id="MobiDB-lite"/>
    </source>
</evidence>
<organism evidence="18 19">
    <name type="scientific">Methanomicrobium antiquum</name>
    <dbReference type="NCBI Taxonomy" id="487686"/>
    <lineage>
        <taxon>Archaea</taxon>
        <taxon>Methanobacteriati</taxon>
        <taxon>Methanobacteriota</taxon>
        <taxon>Stenosarchaea group</taxon>
        <taxon>Methanomicrobia</taxon>
        <taxon>Methanomicrobiales</taxon>
        <taxon>Methanomicrobiaceae</taxon>
        <taxon>Methanomicrobium</taxon>
    </lineage>
</organism>
<evidence type="ECO:0000256" key="4">
    <source>
        <dbReference type="ARBA" id="ARBA00022801"/>
    </source>
</evidence>
<dbReference type="GO" id="GO:0000725">
    <property type="term" value="P:recombinational repair"/>
    <property type="evidence" value="ECO:0007669"/>
    <property type="project" value="TreeGrafter"/>
</dbReference>
<keyword evidence="7 14" id="KW-0067">ATP-binding</keyword>
<evidence type="ECO:0000256" key="5">
    <source>
        <dbReference type="ARBA" id="ARBA00022806"/>
    </source>
</evidence>
<evidence type="ECO:0000256" key="6">
    <source>
        <dbReference type="ARBA" id="ARBA00022839"/>
    </source>
</evidence>
<comment type="catalytic activity">
    <reaction evidence="13">
        <text>ATP + H2O = ADP + phosphate + H(+)</text>
        <dbReference type="Rhea" id="RHEA:13065"/>
        <dbReference type="ChEBI" id="CHEBI:15377"/>
        <dbReference type="ChEBI" id="CHEBI:15378"/>
        <dbReference type="ChEBI" id="CHEBI:30616"/>
        <dbReference type="ChEBI" id="CHEBI:43474"/>
        <dbReference type="ChEBI" id="CHEBI:456216"/>
        <dbReference type="EC" id="5.6.2.4"/>
    </reaction>
</comment>
<keyword evidence="8" id="KW-0238">DNA-binding</keyword>
<dbReference type="GO" id="GO:0043138">
    <property type="term" value="F:3'-5' DNA helicase activity"/>
    <property type="evidence" value="ECO:0007669"/>
    <property type="project" value="UniProtKB-EC"/>
</dbReference>
<dbReference type="InterPro" id="IPR011335">
    <property type="entry name" value="Restrct_endonuc-II-like"/>
</dbReference>
<reference evidence="18" key="1">
    <citation type="submission" date="2022-01" db="EMBL/GenBank/DDBJ databases">
        <title>Complete genome of Methanomicrobium antiquum DSM 21220.</title>
        <authorList>
            <person name="Chen S.-C."/>
            <person name="You Y.-T."/>
            <person name="Zhou Y.-Z."/>
            <person name="Lai M.-C."/>
        </authorList>
    </citation>
    <scope>NUCLEOTIDE SEQUENCE</scope>
    <source>
        <strain evidence="18">DSM 21220</strain>
    </source>
</reference>
<evidence type="ECO:0000256" key="10">
    <source>
        <dbReference type="ARBA" id="ARBA00023235"/>
    </source>
</evidence>
<dbReference type="PROSITE" id="PS51198">
    <property type="entry name" value="UVRD_HELICASE_ATP_BIND"/>
    <property type="match status" value="1"/>
</dbReference>
<gene>
    <name evidence="18" type="ORF">L1994_00125</name>
</gene>
<feature type="region of interest" description="Disordered" evidence="15">
    <location>
        <begin position="423"/>
        <end position="453"/>
    </location>
</feature>
<evidence type="ECO:0000256" key="7">
    <source>
        <dbReference type="ARBA" id="ARBA00022840"/>
    </source>
</evidence>
<dbReference type="GO" id="GO:0033202">
    <property type="term" value="C:DNA helicase complex"/>
    <property type="evidence" value="ECO:0007669"/>
    <property type="project" value="TreeGrafter"/>
</dbReference>
<dbReference type="Gene3D" id="3.40.50.300">
    <property type="entry name" value="P-loop containing nucleotide triphosphate hydrolases"/>
    <property type="match status" value="4"/>
</dbReference>
<dbReference type="GO" id="GO:0005829">
    <property type="term" value="C:cytosol"/>
    <property type="evidence" value="ECO:0007669"/>
    <property type="project" value="TreeGrafter"/>
</dbReference>
<dbReference type="Pfam" id="PF12705">
    <property type="entry name" value="PDDEXK_1"/>
    <property type="match status" value="1"/>
</dbReference>
<comment type="catalytic activity">
    <reaction evidence="11">
        <text>Couples ATP hydrolysis with the unwinding of duplex DNA by translocating in the 3'-5' direction.</text>
        <dbReference type="EC" id="5.6.2.4"/>
    </reaction>
</comment>
<dbReference type="GO" id="GO:0005524">
    <property type="term" value="F:ATP binding"/>
    <property type="evidence" value="ECO:0007669"/>
    <property type="project" value="UniProtKB-UniRule"/>
</dbReference>
<evidence type="ECO:0000256" key="12">
    <source>
        <dbReference type="ARBA" id="ARBA00034808"/>
    </source>
</evidence>
<dbReference type="InterPro" id="IPR014017">
    <property type="entry name" value="DNA_helicase_UvrD-like_C"/>
</dbReference>
<evidence type="ECO:0000313" key="18">
    <source>
        <dbReference type="EMBL" id="WFN36839.1"/>
    </source>
</evidence>
<feature type="domain" description="UvrD-like helicase ATP-binding" evidence="16">
    <location>
        <begin position="1"/>
        <end position="530"/>
    </location>
</feature>
<dbReference type="PANTHER" id="PTHR11070">
    <property type="entry name" value="UVRD / RECB / PCRA DNA HELICASE FAMILY MEMBER"/>
    <property type="match status" value="1"/>
</dbReference>
<dbReference type="Proteomes" id="UP001218895">
    <property type="component" value="Chromosome"/>
</dbReference>
<dbReference type="InterPro" id="IPR011604">
    <property type="entry name" value="PDDEXK-like_dom_sf"/>
</dbReference>
<keyword evidence="1" id="KW-0540">Nuclease</keyword>
<dbReference type="EMBL" id="CP091092">
    <property type="protein sequence ID" value="WFN36839.1"/>
    <property type="molecule type" value="Genomic_DNA"/>
</dbReference>
<dbReference type="InterPro" id="IPR014016">
    <property type="entry name" value="UvrD-like_ATP-bd"/>
</dbReference>
<keyword evidence="4 14" id="KW-0378">Hydrolase</keyword>
<evidence type="ECO:0000256" key="1">
    <source>
        <dbReference type="ARBA" id="ARBA00022722"/>
    </source>
</evidence>
<dbReference type="Gene3D" id="3.90.320.10">
    <property type="match status" value="1"/>
</dbReference>
<dbReference type="InterPro" id="IPR027417">
    <property type="entry name" value="P-loop_NTPase"/>
</dbReference>
<dbReference type="AlphaFoldDB" id="A0AAF0FQN6"/>
<dbReference type="PROSITE" id="PS51217">
    <property type="entry name" value="UVRD_HELICASE_CTER"/>
    <property type="match status" value="1"/>
</dbReference>
<evidence type="ECO:0000256" key="11">
    <source>
        <dbReference type="ARBA" id="ARBA00034617"/>
    </source>
</evidence>
<evidence type="ECO:0000256" key="3">
    <source>
        <dbReference type="ARBA" id="ARBA00022763"/>
    </source>
</evidence>
<evidence type="ECO:0000259" key="17">
    <source>
        <dbReference type="PROSITE" id="PS51217"/>
    </source>
</evidence>
<dbReference type="GO" id="GO:0004527">
    <property type="term" value="F:exonuclease activity"/>
    <property type="evidence" value="ECO:0007669"/>
    <property type="project" value="UniProtKB-KW"/>
</dbReference>
<evidence type="ECO:0000256" key="13">
    <source>
        <dbReference type="ARBA" id="ARBA00048988"/>
    </source>
</evidence>
<keyword evidence="19" id="KW-1185">Reference proteome</keyword>
<name>A0AAF0FQN6_9EURY</name>
<evidence type="ECO:0000256" key="14">
    <source>
        <dbReference type="PROSITE-ProRule" id="PRU00560"/>
    </source>
</evidence>
<evidence type="ECO:0000313" key="19">
    <source>
        <dbReference type="Proteomes" id="UP001218895"/>
    </source>
</evidence>
<evidence type="ECO:0000259" key="16">
    <source>
        <dbReference type="PROSITE" id="PS51198"/>
    </source>
</evidence>
<evidence type="ECO:0000256" key="2">
    <source>
        <dbReference type="ARBA" id="ARBA00022741"/>
    </source>
</evidence>
<dbReference type="KEGG" id="manq:L1994_00125"/>
<dbReference type="SUPFAM" id="SSF52980">
    <property type="entry name" value="Restriction endonuclease-like"/>
    <property type="match status" value="1"/>
</dbReference>
<dbReference type="PANTHER" id="PTHR11070:SF2">
    <property type="entry name" value="ATP-DEPENDENT DNA HELICASE SRS2"/>
    <property type="match status" value="1"/>
</dbReference>
<keyword evidence="6" id="KW-0269">Exonuclease</keyword>
<dbReference type="GeneID" id="79948755"/>
<protein>
    <recommendedName>
        <fullName evidence="12">DNA 3'-5' helicase</fullName>
        <ecNumber evidence="12">5.6.2.4</ecNumber>
    </recommendedName>
</protein>
<feature type="binding site" evidence="14">
    <location>
        <begin position="20"/>
        <end position="27"/>
    </location>
    <ligand>
        <name>ATP</name>
        <dbReference type="ChEBI" id="CHEBI:30616"/>
    </ligand>
</feature>
<evidence type="ECO:0000256" key="9">
    <source>
        <dbReference type="ARBA" id="ARBA00023204"/>
    </source>
</evidence>
<dbReference type="GO" id="GO:0003677">
    <property type="term" value="F:DNA binding"/>
    <property type="evidence" value="ECO:0007669"/>
    <property type="project" value="UniProtKB-KW"/>
</dbReference>
<keyword evidence="2 14" id="KW-0547">Nucleotide-binding</keyword>
<evidence type="ECO:0000256" key="8">
    <source>
        <dbReference type="ARBA" id="ARBA00023125"/>
    </source>
</evidence>
<keyword evidence="5 14" id="KW-0347">Helicase</keyword>
<dbReference type="InterPro" id="IPR000212">
    <property type="entry name" value="DNA_helicase_UvrD/REP"/>
</dbReference>
<dbReference type="Pfam" id="PF13361">
    <property type="entry name" value="UvrD_C"/>
    <property type="match status" value="1"/>
</dbReference>
<dbReference type="EC" id="5.6.2.4" evidence="12"/>
<keyword evidence="9" id="KW-0234">DNA repair</keyword>
<sequence>MLTKRQSEALRHDVSLCVTAGAGTGKTHVLVNRYIKLIEEAGCRPAEILALTFTEKAAAEMKERVERDIFEKSGPFWEMIKEEMMWANISTFHSFCSKVLREFSIEAGIDPGFSVLSENESEEIISDAIKSLFSKKPDDLIKKSLDDCLCAYGTYYLEIFLRELHRQRRYSGEFFEKLNNNETEVLEEWRCALLYEKYVISQEFKKSPVLTEASDALLSLAESFSGDGDKAARYLKNIKKPLMLLKSDDPSDICKGLLGILQTSGGSRNMGSKKVLGDLKEVLCSSYSALKEYSDELPADILSAEVSDRKIKCKKNSGVFEDEDKESKTEKNKSDDENIKRTLKILKSLGVVYNKIEYDIRREKHIRGAIDFTDMINLTYRLFKDYPYVVAKSYARRFKFIMIDEFQDTDPVQAEITSAIIEMAKDESDEETGTEKSNKNAETNSSINRTLKNNTKRDINNNIKFSQKSDEDSRNTNDKVCNRLFVVGDPKQSIYLFRSADVSEFKRSGEIIKNEYKGELVSLDINFRSTKEILSFVNCLFGKLLKDSGKPWDFSYEPVSVCDAREKHKGSVELIISSDAKKASERAVLEAEAAAKKIRMIKDEGKTYVYEKGENPGESKRRKASWGDISVLIERRNNLKYIEYALKKYGIPYRVYGGLGLYEKQEILDAKSVLSFLKNPDDDISLYAALRSPWFGFSDAELFRICGGYANGLFLKLKQCETKKAKSAYEMLSSWLLCARKISPSELFRQILNESGILAVYAGQYDGAGAIANLEKISDTIREREKGGFYTLDRLVLELSLSVSSKDREGEAEAEDIGEDAVLVMTVHASKGLEFPIVIMSGLSETPPFENSSIIVDKELGTGIKIPDFESGDDYINSLPLSIQRYRLKQKSDAESKRLFYVAATRARDHLIMCTSEPKKIPASFEACKTRTDWIMFFLFSEIKDEIRDGLYDTGKGDGENFSSCKIIVTRAENLPEIKVKSDANSMIPADIKRIVSSEDFKLNNRDLKNYNCSAKRKDSSSKVFSATEIEVFLNSPARHKEIYINMHRENPLFKNDSKKTDEGKIIHAVFSGETFDSSFEKYRGFLTGDENISQKKAEFENLYRIFMQSDFMKDSLKSYCEVSFTTEIKGFRFSGSIDRLVQKSDGWYIIDYKTGSEKDDSDYVVQMAVYKKAAFEILKEEPKTFVYHTKTGEFTEISPDFDSVESDIVSACEKITKGSL</sequence>
<feature type="compositionally biased region" description="Polar residues" evidence="15">
    <location>
        <begin position="440"/>
        <end position="453"/>
    </location>
</feature>
<accession>A0AAF0FQN6</accession>
<dbReference type="Pfam" id="PF00580">
    <property type="entry name" value="UvrD-helicase"/>
    <property type="match status" value="2"/>
</dbReference>
<keyword evidence="10" id="KW-0413">Isomerase</keyword>